<protein>
    <submittedName>
        <fullName evidence="1">Uncharacterized protein</fullName>
    </submittedName>
</protein>
<name>A0A0E9W5B6_ANGAN</name>
<proteinExistence type="predicted"/>
<reference evidence="1" key="2">
    <citation type="journal article" date="2015" name="Fish Shellfish Immunol.">
        <title>Early steps in the European eel (Anguilla anguilla)-Vibrio vulnificus interaction in the gills: Role of the RtxA13 toxin.</title>
        <authorList>
            <person name="Callol A."/>
            <person name="Pajuelo D."/>
            <person name="Ebbesson L."/>
            <person name="Teles M."/>
            <person name="MacKenzie S."/>
            <person name="Amaro C."/>
        </authorList>
    </citation>
    <scope>NUCLEOTIDE SEQUENCE</scope>
</reference>
<sequence>MCQSKDFSGYRGFQFQFDSLVLFSPLSACLNSLQWSYVVC</sequence>
<dbReference type="AlphaFoldDB" id="A0A0E9W5B6"/>
<evidence type="ECO:0000313" key="1">
    <source>
        <dbReference type="EMBL" id="JAH85557.1"/>
    </source>
</evidence>
<organism evidence="1">
    <name type="scientific">Anguilla anguilla</name>
    <name type="common">European freshwater eel</name>
    <name type="synonym">Muraena anguilla</name>
    <dbReference type="NCBI Taxonomy" id="7936"/>
    <lineage>
        <taxon>Eukaryota</taxon>
        <taxon>Metazoa</taxon>
        <taxon>Chordata</taxon>
        <taxon>Craniata</taxon>
        <taxon>Vertebrata</taxon>
        <taxon>Euteleostomi</taxon>
        <taxon>Actinopterygii</taxon>
        <taxon>Neopterygii</taxon>
        <taxon>Teleostei</taxon>
        <taxon>Anguilliformes</taxon>
        <taxon>Anguillidae</taxon>
        <taxon>Anguilla</taxon>
    </lineage>
</organism>
<dbReference type="EMBL" id="GBXM01023020">
    <property type="protein sequence ID" value="JAH85557.1"/>
    <property type="molecule type" value="Transcribed_RNA"/>
</dbReference>
<accession>A0A0E9W5B6</accession>
<reference evidence="1" key="1">
    <citation type="submission" date="2014-11" db="EMBL/GenBank/DDBJ databases">
        <authorList>
            <person name="Amaro Gonzalez C."/>
        </authorList>
    </citation>
    <scope>NUCLEOTIDE SEQUENCE</scope>
</reference>